<dbReference type="PRINTS" id="PR00723">
    <property type="entry name" value="SUBTILISIN"/>
</dbReference>
<feature type="active site" description="Charge relay system" evidence="5">
    <location>
        <position position="160"/>
    </location>
</feature>
<dbReference type="CDD" id="cd05561">
    <property type="entry name" value="Peptidases_S8_4"/>
    <property type="match status" value="1"/>
</dbReference>
<evidence type="ECO:0000256" key="6">
    <source>
        <dbReference type="SAM" id="SignalP"/>
    </source>
</evidence>
<evidence type="ECO:0000256" key="5">
    <source>
        <dbReference type="PROSITE-ProRule" id="PRU01240"/>
    </source>
</evidence>
<dbReference type="Proteomes" id="UP001368270">
    <property type="component" value="Unassembled WGS sequence"/>
</dbReference>
<dbReference type="InterPro" id="IPR036852">
    <property type="entry name" value="Peptidase_S8/S53_dom_sf"/>
</dbReference>
<evidence type="ECO:0000256" key="3">
    <source>
        <dbReference type="ARBA" id="ARBA00022801"/>
    </source>
</evidence>
<feature type="signal peptide" evidence="6">
    <location>
        <begin position="1"/>
        <end position="22"/>
    </location>
</feature>
<dbReference type="InterPro" id="IPR015500">
    <property type="entry name" value="Peptidase_S8_subtilisin-rel"/>
</dbReference>
<keyword evidence="9" id="KW-1185">Reference proteome</keyword>
<evidence type="ECO:0000256" key="4">
    <source>
        <dbReference type="ARBA" id="ARBA00022825"/>
    </source>
</evidence>
<protein>
    <submittedName>
        <fullName evidence="8">S8 family serine peptidase</fullName>
    </submittedName>
</protein>
<dbReference type="Pfam" id="PF00082">
    <property type="entry name" value="Peptidase_S8"/>
    <property type="match status" value="1"/>
</dbReference>
<comment type="caution">
    <text evidence="8">The sequence shown here is derived from an EMBL/GenBank/DDBJ whole genome shotgun (WGS) entry which is preliminary data.</text>
</comment>
<feature type="active site" description="Charge relay system" evidence="5">
    <location>
        <position position="346"/>
    </location>
</feature>
<keyword evidence="6" id="KW-0732">Signal</keyword>
<proteinExistence type="inferred from homology"/>
<accession>A0ABU8QKL5</accession>
<reference evidence="8 9" key="1">
    <citation type="submission" date="2024-03" db="EMBL/GenBank/DDBJ databases">
        <title>Cognatishimia coralii sp. nov., a marine bacterium isolated from coral surrounding seawater.</title>
        <authorList>
            <person name="Liu X."/>
            <person name="Liu S."/>
            <person name="Sun H."/>
            <person name="Zhang Y."/>
        </authorList>
    </citation>
    <scope>NUCLEOTIDE SEQUENCE [LARGE SCALE GENOMIC DNA]</scope>
    <source>
        <strain evidence="8 9">D5M38</strain>
    </source>
</reference>
<dbReference type="PANTHER" id="PTHR43806:SF11">
    <property type="entry name" value="CEREVISIN-RELATED"/>
    <property type="match status" value="1"/>
</dbReference>
<dbReference type="Gene3D" id="3.40.50.200">
    <property type="entry name" value="Peptidase S8/S53 domain"/>
    <property type="match status" value="1"/>
</dbReference>
<feature type="active site" description="Charge relay system" evidence="5">
    <location>
        <position position="192"/>
    </location>
</feature>
<organism evidence="8 9">
    <name type="scientific">Cognatishimia coralii</name>
    <dbReference type="NCBI Taxonomy" id="3083254"/>
    <lineage>
        <taxon>Bacteria</taxon>
        <taxon>Pseudomonadati</taxon>
        <taxon>Pseudomonadota</taxon>
        <taxon>Alphaproteobacteria</taxon>
        <taxon>Rhodobacterales</taxon>
        <taxon>Paracoccaceae</taxon>
        <taxon>Cognatishimia</taxon>
    </lineage>
</organism>
<keyword evidence="4 5" id="KW-0720">Serine protease</keyword>
<gene>
    <name evidence="8" type="ORF">WG622_16945</name>
</gene>
<dbReference type="InterPro" id="IPR050131">
    <property type="entry name" value="Peptidase_S8_subtilisin-like"/>
</dbReference>
<name>A0ABU8QKL5_9RHOB</name>
<keyword evidence="3 5" id="KW-0378">Hydrolase</keyword>
<feature type="chain" id="PRO_5045255305" evidence="6">
    <location>
        <begin position="23"/>
        <end position="397"/>
    </location>
</feature>
<keyword evidence="2 5" id="KW-0645">Protease</keyword>
<comment type="similarity">
    <text evidence="1 5">Belongs to the peptidase S8 family.</text>
</comment>
<feature type="domain" description="Peptidase S8/S53" evidence="7">
    <location>
        <begin position="156"/>
        <end position="390"/>
    </location>
</feature>
<dbReference type="PROSITE" id="PS51892">
    <property type="entry name" value="SUBTILASE"/>
    <property type="match status" value="1"/>
</dbReference>
<dbReference type="EMBL" id="JBBGAZ010000014">
    <property type="protein sequence ID" value="MEJ5219945.1"/>
    <property type="molecule type" value="Genomic_DNA"/>
</dbReference>
<evidence type="ECO:0000256" key="2">
    <source>
        <dbReference type="ARBA" id="ARBA00022670"/>
    </source>
</evidence>
<evidence type="ECO:0000259" key="7">
    <source>
        <dbReference type="Pfam" id="PF00082"/>
    </source>
</evidence>
<evidence type="ECO:0000256" key="1">
    <source>
        <dbReference type="ARBA" id="ARBA00011073"/>
    </source>
</evidence>
<evidence type="ECO:0000313" key="9">
    <source>
        <dbReference type="Proteomes" id="UP001368270"/>
    </source>
</evidence>
<dbReference type="InterPro" id="IPR000209">
    <property type="entry name" value="Peptidase_S8/S53_dom"/>
</dbReference>
<dbReference type="PANTHER" id="PTHR43806">
    <property type="entry name" value="PEPTIDASE S8"/>
    <property type="match status" value="1"/>
</dbReference>
<dbReference type="RefSeq" id="WP_339404599.1">
    <property type="nucleotide sequence ID" value="NZ_JBBGAZ010000014.1"/>
</dbReference>
<evidence type="ECO:0000313" key="8">
    <source>
        <dbReference type="EMBL" id="MEJ5219945.1"/>
    </source>
</evidence>
<dbReference type="SUPFAM" id="SSF52743">
    <property type="entry name" value="Subtilisin-like"/>
    <property type="match status" value="1"/>
</dbReference>
<sequence>MALRHLLVIALAALLAGPADLAAQGRVATPTPRDDDDRPSSRVPSEVAVFRNGRAEFVVSGPPSTSNAAVAALTGAGAELISTRNLLSLNRRVLIFDFRNRLSLERAQDILDNAAPTQFLDYHHLYRYAQSKPRLYAPTLVGVPSGGCRISGSRRIGVIDGPVNPGHPALKGARVTVASTLDGKTKSDNTSHGTAVAALIVGEDASGALAGFASGAHLYAAGAFGKEKAGIRADVDRIGASLNWLLANNVKIINMSFAGPSNRAFEDILRQAQRKGAVMIAAAGNDGRKLAKYPSASPSVIAVTAVDARMRKYRRANWGSHIEFAAPGVDLYVAERSGGGYATGTSYAAPIVTAFAARLGARTADSLRKSLRASAVDLGSPGRDSEFGWGLIRGKGC</sequence>